<organism evidence="2 3">
    <name type="scientific">Novosphingobium rhizovicinum</name>
    <dbReference type="NCBI Taxonomy" id="3228928"/>
    <lineage>
        <taxon>Bacteria</taxon>
        <taxon>Pseudomonadati</taxon>
        <taxon>Pseudomonadota</taxon>
        <taxon>Alphaproteobacteria</taxon>
        <taxon>Sphingomonadales</taxon>
        <taxon>Sphingomonadaceae</taxon>
        <taxon>Novosphingobium</taxon>
    </lineage>
</organism>
<reference evidence="2 3" key="1">
    <citation type="submission" date="2024-06" db="EMBL/GenBank/DDBJ databases">
        <title>Novosphingobium rhizovicinus M1R2S20.</title>
        <authorList>
            <person name="Sun J.-Q."/>
        </authorList>
    </citation>
    <scope>NUCLEOTIDE SEQUENCE [LARGE SCALE GENOMIC DNA]</scope>
    <source>
        <strain evidence="2 3">M1R2S20</strain>
    </source>
</reference>
<dbReference type="Proteomes" id="UP001556118">
    <property type="component" value="Unassembled WGS sequence"/>
</dbReference>
<proteinExistence type="predicted"/>
<protein>
    <submittedName>
        <fullName evidence="2">Uncharacterized protein</fullName>
    </submittedName>
</protein>
<evidence type="ECO:0000313" key="3">
    <source>
        <dbReference type="Proteomes" id="UP001556118"/>
    </source>
</evidence>
<name>A0ABV3RAD7_9SPHN</name>
<evidence type="ECO:0000313" key="2">
    <source>
        <dbReference type="EMBL" id="MEW9854495.1"/>
    </source>
</evidence>
<keyword evidence="1" id="KW-0732">Signal</keyword>
<dbReference type="EMBL" id="JBFNXR010000021">
    <property type="protein sequence ID" value="MEW9854495.1"/>
    <property type="molecule type" value="Genomic_DNA"/>
</dbReference>
<sequence length="137" mass="14207">MRRAITMAGAALTLAGTGTVAATAGAEKGDPATIEPHLVPMQEISIPIIDGDRLEGSLRVKTVLAADDEAAAERVTAALPRLRSASLAAALEFSRLYASPLRAVDAEMLSKNLTEALQHEEPGVTRALVVEVAAHSA</sequence>
<accession>A0ABV3RAD7</accession>
<dbReference type="RefSeq" id="WP_367770445.1">
    <property type="nucleotide sequence ID" value="NZ_JBFNXR010000021.1"/>
</dbReference>
<comment type="caution">
    <text evidence="2">The sequence shown here is derived from an EMBL/GenBank/DDBJ whole genome shotgun (WGS) entry which is preliminary data.</text>
</comment>
<feature type="chain" id="PRO_5045729080" evidence="1">
    <location>
        <begin position="22"/>
        <end position="137"/>
    </location>
</feature>
<gene>
    <name evidence="2" type="ORF">ABUH87_04800</name>
</gene>
<feature type="signal peptide" evidence="1">
    <location>
        <begin position="1"/>
        <end position="21"/>
    </location>
</feature>
<keyword evidence="3" id="KW-1185">Reference proteome</keyword>
<evidence type="ECO:0000256" key="1">
    <source>
        <dbReference type="SAM" id="SignalP"/>
    </source>
</evidence>